<dbReference type="AlphaFoldDB" id="A0A7W8Z7S5"/>
<feature type="binding site" description="axial binding residue" evidence="7">
    <location>
        <position position="354"/>
    </location>
    <ligand>
        <name>heme</name>
        <dbReference type="ChEBI" id="CHEBI:30413"/>
    </ligand>
    <ligandPart>
        <name>Fe</name>
        <dbReference type="ChEBI" id="CHEBI:18248"/>
    </ligandPart>
</feature>
<evidence type="ECO:0000256" key="7">
    <source>
        <dbReference type="PIRSR" id="PIRSR602401-1"/>
    </source>
</evidence>
<dbReference type="Gene3D" id="1.10.630.10">
    <property type="entry name" value="Cytochrome P450"/>
    <property type="match status" value="1"/>
</dbReference>
<dbReference type="Proteomes" id="UP000588112">
    <property type="component" value="Unassembled WGS sequence"/>
</dbReference>
<name>A0A7W8Z7S5_9ACTN</name>
<keyword evidence="5 7" id="KW-0408">Iron</keyword>
<comment type="caution">
    <text evidence="9">The sequence shown here is derived from an EMBL/GenBank/DDBJ whole genome shotgun (WGS) entry which is preliminary data.</text>
</comment>
<keyword evidence="2 7" id="KW-0349">Heme</keyword>
<dbReference type="PANTHER" id="PTHR24291">
    <property type="entry name" value="CYTOCHROME P450 FAMILY 4"/>
    <property type="match status" value="1"/>
</dbReference>
<dbReference type="InterPro" id="IPR002401">
    <property type="entry name" value="Cyt_P450_E_grp-I"/>
</dbReference>
<evidence type="ECO:0000256" key="2">
    <source>
        <dbReference type="ARBA" id="ARBA00022617"/>
    </source>
</evidence>
<dbReference type="GO" id="GO:0004497">
    <property type="term" value="F:monooxygenase activity"/>
    <property type="evidence" value="ECO:0007669"/>
    <property type="project" value="UniProtKB-KW"/>
</dbReference>
<gene>
    <name evidence="9" type="ORF">BJ981_004727</name>
</gene>
<sequence length="411" mass="45785">MIVRLPAGSPSLYLVSHPDHVQHVLRGNWENYQRDGMLWRPVRRLLGQSILSDGASWEASRRIMQPLLTARKVASLAEEMARTVNERVGELEGYAVSGRTFDAAEELADLVNQTVIKVLFGGRLSRAAGHRLSLAYDRATRAIAFRLLMPSMPYSLRLPGDRTFMAAVKTIDEEILPMIRQGCPHAPGDVFSALYQARAERGEGERQIRDDIVNMYSAAAETTATALTWLWPTLDAHPDVADRLRAEVDQVVGDGPVRASHLPELTYTSMVLRELMRLSPAAWLFPRVAENADRIDGVPIEAGAQVLISPYATHRLDGFWDRPLEFDPERFAPGAAERRHRYAYFPFGGGPHLCLGKPLFEMAAPLIIAAILSRFRPTVRGGRPITPLPAATLRPRQKVELTLVHARREAA</sequence>
<dbReference type="PROSITE" id="PS00086">
    <property type="entry name" value="CYTOCHROME_P450"/>
    <property type="match status" value="1"/>
</dbReference>
<dbReference type="GO" id="GO:0005506">
    <property type="term" value="F:iron ion binding"/>
    <property type="evidence" value="ECO:0007669"/>
    <property type="project" value="InterPro"/>
</dbReference>
<dbReference type="PANTHER" id="PTHR24291:SF50">
    <property type="entry name" value="BIFUNCTIONAL ALBAFLAVENONE MONOOXYGENASE_TERPENE SYNTHASE"/>
    <property type="match status" value="1"/>
</dbReference>
<keyword evidence="3 7" id="KW-0479">Metal-binding</keyword>
<dbReference type="InterPro" id="IPR001128">
    <property type="entry name" value="Cyt_P450"/>
</dbReference>
<evidence type="ECO:0000256" key="3">
    <source>
        <dbReference type="ARBA" id="ARBA00022723"/>
    </source>
</evidence>
<dbReference type="PRINTS" id="PR00385">
    <property type="entry name" value="P450"/>
</dbReference>
<evidence type="ECO:0000256" key="5">
    <source>
        <dbReference type="ARBA" id="ARBA00023004"/>
    </source>
</evidence>
<dbReference type="GO" id="GO:0020037">
    <property type="term" value="F:heme binding"/>
    <property type="evidence" value="ECO:0007669"/>
    <property type="project" value="InterPro"/>
</dbReference>
<evidence type="ECO:0000313" key="10">
    <source>
        <dbReference type="Proteomes" id="UP000588112"/>
    </source>
</evidence>
<dbReference type="SUPFAM" id="SSF48264">
    <property type="entry name" value="Cytochrome P450"/>
    <property type="match status" value="1"/>
</dbReference>
<evidence type="ECO:0000256" key="6">
    <source>
        <dbReference type="ARBA" id="ARBA00023033"/>
    </source>
</evidence>
<organism evidence="9 10">
    <name type="scientific">Sphaerisporangium krabiense</name>
    <dbReference type="NCBI Taxonomy" id="763782"/>
    <lineage>
        <taxon>Bacteria</taxon>
        <taxon>Bacillati</taxon>
        <taxon>Actinomycetota</taxon>
        <taxon>Actinomycetes</taxon>
        <taxon>Streptosporangiales</taxon>
        <taxon>Streptosporangiaceae</taxon>
        <taxon>Sphaerisporangium</taxon>
    </lineage>
</organism>
<dbReference type="Pfam" id="PF00067">
    <property type="entry name" value="p450"/>
    <property type="match status" value="1"/>
</dbReference>
<dbReference type="GO" id="GO:0016705">
    <property type="term" value="F:oxidoreductase activity, acting on paired donors, with incorporation or reduction of molecular oxygen"/>
    <property type="evidence" value="ECO:0007669"/>
    <property type="project" value="InterPro"/>
</dbReference>
<comment type="similarity">
    <text evidence="1 8">Belongs to the cytochrome P450 family.</text>
</comment>
<accession>A0A7W8Z7S5</accession>
<evidence type="ECO:0000256" key="8">
    <source>
        <dbReference type="RuleBase" id="RU000461"/>
    </source>
</evidence>
<protein>
    <submittedName>
        <fullName evidence="9">Cytochrome P450</fullName>
    </submittedName>
</protein>
<comment type="cofactor">
    <cofactor evidence="7">
        <name>heme</name>
        <dbReference type="ChEBI" id="CHEBI:30413"/>
    </cofactor>
</comment>
<evidence type="ECO:0000313" key="9">
    <source>
        <dbReference type="EMBL" id="MBB5629028.1"/>
    </source>
</evidence>
<dbReference type="InterPro" id="IPR036396">
    <property type="entry name" value="Cyt_P450_sf"/>
</dbReference>
<proteinExistence type="inferred from homology"/>
<reference evidence="9 10" key="1">
    <citation type="submission" date="2020-08" db="EMBL/GenBank/DDBJ databases">
        <title>Sequencing the genomes of 1000 actinobacteria strains.</title>
        <authorList>
            <person name="Klenk H.-P."/>
        </authorList>
    </citation>
    <scope>NUCLEOTIDE SEQUENCE [LARGE SCALE GENOMIC DNA]</scope>
    <source>
        <strain evidence="9 10">DSM 45790</strain>
    </source>
</reference>
<keyword evidence="6 8" id="KW-0503">Monooxygenase</keyword>
<dbReference type="InterPro" id="IPR050196">
    <property type="entry name" value="Cytochrome_P450_Monoox"/>
</dbReference>
<dbReference type="PRINTS" id="PR00463">
    <property type="entry name" value="EP450I"/>
</dbReference>
<evidence type="ECO:0000256" key="4">
    <source>
        <dbReference type="ARBA" id="ARBA00023002"/>
    </source>
</evidence>
<keyword evidence="10" id="KW-1185">Reference proteome</keyword>
<dbReference type="InterPro" id="IPR017972">
    <property type="entry name" value="Cyt_P450_CS"/>
</dbReference>
<keyword evidence="4 8" id="KW-0560">Oxidoreductase</keyword>
<dbReference type="EMBL" id="JACHBR010000001">
    <property type="protein sequence ID" value="MBB5629028.1"/>
    <property type="molecule type" value="Genomic_DNA"/>
</dbReference>
<evidence type="ECO:0000256" key="1">
    <source>
        <dbReference type="ARBA" id="ARBA00010617"/>
    </source>
</evidence>